<comment type="caution">
    <text evidence="1">The sequence shown here is derived from an EMBL/GenBank/DDBJ whole genome shotgun (WGS) entry which is preliminary data.</text>
</comment>
<organism evidence="1 2">
    <name type="scientific">Vespula vulgaris</name>
    <name type="common">Yellow jacket</name>
    <name type="synonym">Wasp</name>
    <dbReference type="NCBI Taxonomy" id="7454"/>
    <lineage>
        <taxon>Eukaryota</taxon>
        <taxon>Metazoa</taxon>
        <taxon>Ecdysozoa</taxon>
        <taxon>Arthropoda</taxon>
        <taxon>Hexapoda</taxon>
        <taxon>Insecta</taxon>
        <taxon>Pterygota</taxon>
        <taxon>Neoptera</taxon>
        <taxon>Endopterygota</taxon>
        <taxon>Hymenoptera</taxon>
        <taxon>Apocrita</taxon>
        <taxon>Aculeata</taxon>
        <taxon>Vespoidea</taxon>
        <taxon>Vespidae</taxon>
        <taxon>Vespinae</taxon>
        <taxon>Vespula</taxon>
    </lineage>
</organism>
<evidence type="ECO:0000313" key="1">
    <source>
        <dbReference type="EMBL" id="KAF7394700.1"/>
    </source>
</evidence>
<name>A0A834N3R5_VESVU</name>
<proteinExistence type="predicted"/>
<keyword evidence="2" id="KW-1185">Reference proteome</keyword>
<reference evidence="1" key="1">
    <citation type="journal article" date="2020" name="G3 (Bethesda)">
        <title>High-Quality Assemblies for Three Invasive Social Wasps from the &lt;i&gt;Vespula&lt;/i&gt; Genus.</title>
        <authorList>
            <person name="Harrop T.W.R."/>
            <person name="Guhlin J."/>
            <person name="McLaughlin G.M."/>
            <person name="Permina E."/>
            <person name="Stockwell P."/>
            <person name="Gilligan J."/>
            <person name="Le Lec M.F."/>
            <person name="Gruber M.A.M."/>
            <person name="Quinn O."/>
            <person name="Lovegrove M."/>
            <person name="Duncan E.J."/>
            <person name="Remnant E.J."/>
            <person name="Van Eeckhoven J."/>
            <person name="Graham B."/>
            <person name="Knapp R.A."/>
            <person name="Langford K.W."/>
            <person name="Kronenberg Z."/>
            <person name="Press M.O."/>
            <person name="Eacker S.M."/>
            <person name="Wilson-Rankin E.E."/>
            <person name="Purcell J."/>
            <person name="Lester P.J."/>
            <person name="Dearden P.K."/>
        </authorList>
    </citation>
    <scope>NUCLEOTIDE SEQUENCE</scope>
    <source>
        <strain evidence="1">Marl-1</strain>
    </source>
</reference>
<dbReference type="EMBL" id="JACSEA010000008">
    <property type="protein sequence ID" value="KAF7394700.1"/>
    <property type="molecule type" value="Genomic_DNA"/>
</dbReference>
<evidence type="ECO:0000313" key="2">
    <source>
        <dbReference type="Proteomes" id="UP000614350"/>
    </source>
</evidence>
<protein>
    <submittedName>
        <fullName evidence="1">Uncharacterized protein</fullName>
    </submittedName>
</protein>
<dbReference type="Proteomes" id="UP000614350">
    <property type="component" value="Unassembled WGS sequence"/>
</dbReference>
<accession>A0A834N3R5</accession>
<sequence>MMHMSRYQARIVYVSLKDLALDIQKFKSIRHCLDSIILSSAYASETQLYYEIHDCYFALKESFSRSLFSRERASTVALPFFSENVPATLALKFLKAFKIDDSFVDSMKTLWKGVEWKNPYRSVTNVDVQSIRRRQTGLRAESLRSEGVRVEAGLDADEA</sequence>
<gene>
    <name evidence="1" type="ORF">HZH66_007874</name>
</gene>
<dbReference type="AlphaFoldDB" id="A0A834N3R5"/>